<dbReference type="EMBL" id="CP127221">
    <property type="protein sequence ID" value="WIW96482.1"/>
    <property type="molecule type" value="Genomic_DNA"/>
</dbReference>
<reference evidence="2 3" key="1">
    <citation type="submission" date="2023-06" db="EMBL/GenBank/DDBJ databases">
        <title>Altererythrobacter rubellus NBRC 112769 genome.</title>
        <authorList>
            <person name="Zhang K."/>
        </authorList>
    </citation>
    <scope>NUCLEOTIDE SEQUENCE [LARGE SCALE GENOMIC DNA]</scope>
    <source>
        <strain evidence="2 3">NBRC 112769</strain>
    </source>
</reference>
<evidence type="ECO:0000313" key="2">
    <source>
        <dbReference type="EMBL" id="WIW96482.1"/>
    </source>
</evidence>
<gene>
    <name evidence="2" type="ORF">QQX03_05120</name>
</gene>
<accession>A0A9Y2B477</accession>
<protein>
    <submittedName>
        <fullName evidence="2">DUF2490 domain-containing protein</fullName>
    </submittedName>
</protein>
<organism evidence="2 3">
    <name type="scientific">Altererythrobacter rubellus</name>
    <dbReference type="NCBI Taxonomy" id="2173831"/>
    <lineage>
        <taxon>Bacteria</taxon>
        <taxon>Pseudomonadati</taxon>
        <taxon>Pseudomonadota</taxon>
        <taxon>Alphaproteobacteria</taxon>
        <taxon>Sphingomonadales</taxon>
        <taxon>Erythrobacteraceae</taxon>
        <taxon>Altererythrobacter</taxon>
    </lineage>
</organism>
<dbReference type="AlphaFoldDB" id="A0A9Y2B477"/>
<evidence type="ECO:0000256" key="1">
    <source>
        <dbReference type="SAM" id="SignalP"/>
    </source>
</evidence>
<sequence length="193" mass="21712">MKPAILPKLMLGLSLAAMTTAAHAADDAFEVWLNPSIEYDLSKHDSIELETAQRFRSASDGRADTYFVRAWLHHDLNETFTLSGALDQRENDGGFDEVRMTQQLSGKHGYIRTRVRLEERWVEDQSRMGFRIRPRLGVVVPINDSGDWSFRTDAELFLTVRSTSKGGQDGLTGLRTQFGVAHDVNDKLSLSLT</sequence>
<feature type="chain" id="PRO_5040798263" evidence="1">
    <location>
        <begin position="25"/>
        <end position="193"/>
    </location>
</feature>
<dbReference type="InterPro" id="IPR019619">
    <property type="entry name" value="DUF2490"/>
</dbReference>
<proteinExistence type="predicted"/>
<keyword evidence="3" id="KW-1185">Reference proteome</keyword>
<name>A0A9Y2B477_9SPHN</name>
<dbReference type="RefSeq" id="WP_285976788.1">
    <property type="nucleotide sequence ID" value="NZ_CP127221.1"/>
</dbReference>
<feature type="signal peptide" evidence="1">
    <location>
        <begin position="1"/>
        <end position="24"/>
    </location>
</feature>
<dbReference type="Pfam" id="PF10677">
    <property type="entry name" value="DUF2490"/>
    <property type="match status" value="1"/>
</dbReference>
<keyword evidence="1" id="KW-0732">Signal</keyword>
<evidence type="ECO:0000313" key="3">
    <source>
        <dbReference type="Proteomes" id="UP001231445"/>
    </source>
</evidence>
<dbReference type="Proteomes" id="UP001231445">
    <property type="component" value="Chromosome"/>
</dbReference>
<dbReference type="KEGG" id="arue:QQX03_05120"/>